<name>A0ABD2APD6_VESSQ</name>
<evidence type="ECO:0000256" key="3">
    <source>
        <dbReference type="ARBA" id="ARBA00019038"/>
    </source>
</evidence>
<dbReference type="GO" id="GO:0006269">
    <property type="term" value="P:DNA replication, synthesis of primer"/>
    <property type="evidence" value="ECO:0007669"/>
    <property type="project" value="UniProtKB-KW"/>
</dbReference>
<evidence type="ECO:0000256" key="4">
    <source>
        <dbReference type="ARBA" id="ARBA00022485"/>
    </source>
</evidence>
<evidence type="ECO:0000259" key="11">
    <source>
        <dbReference type="Pfam" id="PF04104"/>
    </source>
</evidence>
<feature type="domain" description="DNA primase large subunit C-terminal" evidence="11">
    <location>
        <begin position="280"/>
        <end position="447"/>
    </location>
</feature>
<dbReference type="PANTHER" id="PTHR10537:SF3">
    <property type="entry name" value="DNA PRIMASE LARGE SUBUNIT"/>
    <property type="match status" value="1"/>
</dbReference>
<dbReference type="GO" id="GO:0005658">
    <property type="term" value="C:alpha DNA polymerase:primase complex"/>
    <property type="evidence" value="ECO:0007669"/>
    <property type="project" value="UniProtKB-ARBA"/>
</dbReference>
<evidence type="ECO:0000256" key="6">
    <source>
        <dbReference type="ARBA" id="ARBA00022705"/>
    </source>
</evidence>
<dbReference type="Gene3D" id="1.20.930.80">
    <property type="match status" value="1"/>
</dbReference>
<evidence type="ECO:0000256" key="10">
    <source>
        <dbReference type="ARBA" id="ARBA00023125"/>
    </source>
</evidence>
<keyword evidence="9" id="KW-0411">Iron-sulfur</keyword>
<keyword evidence="10" id="KW-0238">DNA-binding</keyword>
<comment type="similarity">
    <text evidence="2">Belongs to the eukaryotic-type primase large subunit family.</text>
</comment>
<dbReference type="PANTHER" id="PTHR10537">
    <property type="entry name" value="DNA PRIMASE LARGE SUBUNIT"/>
    <property type="match status" value="1"/>
</dbReference>
<comment type="caution">
    <text evidence="12">The sequence shown here is derived from an EMBL/GenBank/DDBJ whole genome shotgun (WGS) entry which is preliminary data.</text>
</comment>
<dbReference type="GO" id="GO:0051539">
    <property type="term" value="F:4 iron, 4 sulfur cluster binding"/>
    <property type="evidence" value="ECO:0007669"/>
    <property type="project" value="UniProtKB-KW"/>
</dbReference>
<dbReference type="InterPro" id="IPR007238">
    <property type="entry name" value="DNA_primase_lsu_euk/arc"/>
</dbReference>
<keyword evidence="8" id="KW-0408">Iron</keyword>
<evidence type="ECO:0000256" key="5">
    <source>
        <dbReference type="ARBA" id="ARBA00022515"/>
    </source>
</evidence>
<dbReference type="AlphaFoldDB" id="A0ABD2APD6"/>
<evidence type="ECO:0000256" key="8">
    <source>
        <dbReference type="ARBA" id="ARBA00023004"/>
    </source>
</evidence>
<reference evidence="12 13" key="1">
    <citation type="journal article" date="2024" name="Ann. Entomol. Soc. Am.">
        <title>Genomic analyses of the southern and eastern yellowjacket wasps (Hymenoptera: Vespidae) reveal evolutionary signatures of social life.</title>
        <authorList>
            <person name="Catto M.A."/>
            <person name="Caine P.B."/>
            <person name="Orr S.E."/>
            <person name="Hunt B.G."/>
            <person name="Goodisman M.A.D."/>
        </authorList>
    </citation>
    <scope>NUCLEOTIDE SEQUENCE [LARGE SCALE GENOMIC DNA]</scope>
    <source>
        <strain evidence="12">233</strain>
        <tissue evidence="12">Head and thorax</tissue>
    </source>
</reference>
<dbReference type="InterPro" id="IPR016558">
    <property type="entry name" value="DNA_primase_lsu_euk"/>
</dbReference>
<evidence type="ECO:0000256" key="2">
    <source>
        <dbReference type="ARBA" id="ARBA00010564"/>
    </source>
</evidence>
<evidence type="ECO:0000256" key="7">
    <source>
        <dbReference type="ARBA" id="ARBA00022723"/>
    </source>
</evidence>
<dbReference type="EMBL" id="JAUDFV010000141">
    <property type="protein sequence ID" value="KAL2722370.1"/>
    <property type="molecule type" value="Genomic_DNA"/>
</dbReference>
<dbReference type="GO" id="GO:0046872">
    <property type="term" value="F:metal ion binding"/>
    <property type="evidence" value="ECO:0007669"/>
    <property type="project" value="UniProtKB-KW"/>
</dbReference>
<dbReference type="CDD" id="cd07322">
    <property type="entry name" value="PriL_PriS_Eukaryotic"/>
    <property type="match status" value="1"/>
</dbReference>
<evidence type="ECO:0000313" key="12">
    <source>
        <dbReference type="EMBL" id="KAL2722370.1"/>
    </source>
</evidence>
<evidence type="ECO:0000313" key="13">
    <source>
        <dbReference type="Proteomes" id="UP001607302"/>
    </source>
</evidence>
<evidence type="ECO:0000256" key="1">
    <source>
        <dbReference type="ARBA" id="ARBA00001966"/>
    </source>
</evidence>
<dbReference type="Pfam" id="PF04104">
    <property type="entry name" value="DNA_primase_lrg"/>
    <property type="match status" value="1"/>
</dbReference>
<keyword evidence="13" id="KW-1185">Reference proteome</keyword>
<gene>
    <name evidence="12" type="ORF">V1478_009233</name>
</gene>
<dbReference type="InterPro" id="IPR058560">
    <property type="entry name" value="DNA_primase_C"/>
</dbReference>
<keyword evidence="7" id="KW-0479">Metal-binding</keyword>
<comment type="cofactor">
    <cofactor evidence="1">
        <name>[4Fe-4S] cluster</name>
        <dbReference type="ChEBI" id="CHEBI:49883"/>
    </cofactor>
</comment>
<dbReference type="Proteomes" id="UP001607302">
    <property type="component" value="Unassembled WGS sequence"/>
</dbReference>
<dbReference type="GO" id="GO:0003677">
    <property type="term" value="F:DNA binding"/>
    <property type="evidence" value="ECO:0007669"/>
    <property type="project" value="UniProtKB-KW"/>
</dbReference>
<proteinExistence type="inferred from homology"/>
<dbReference type="Pfam" id="PF26466">
    <property type="entry name" value="DNA_primase_lrg_N"/>
    <property type="match status" value="1"/>
</dbReference>
<keyword evidence="5" id="KW-0639">Primosome</keyword>
<keyword evidence="6" id="KW-0235">DNA replication</keyword>
<organism evidence="12 13">
    <name type="scientific">Vespula squamosa</name>
    <name type="common">Southern yellow jacket</name>
    <name type="synonym">Wasp</name>
    <dbReference type="NCBI Taxonomy" id="30214"/>
    <lineage>
        <taxon>Eukaryota</taxon>
        <taxon>Metazoa</taxon>
        <taxon>Ecdysozoa</taxon>
        <taxon>Arthropoda</taxon>
        <taxon>Hexapoda</taxon>
        <taxon>Insecta</taxon>
        <taxon>Pterygota</taxon>
        <taxon>Neoptera</taxon>
        <taxon>Endopterygota</taxon>
        <taxon>Hymenoptera</taxon>
        <taxon>Apocrita</taxon>
        <taxon>Aculeata</taxon>
        <taxon>Vespoidea</taxon>
        <taxon>Vespidae</taxon>
        <taxon>Vespinae</taxon>
        <taxon>Vespula</taxon>
    </lineage>
</organism>
<keyword evidence="4" id="KW-0004">4Fe-4S</keyword>
<accession>A0ABD2APD6</accession>
<sequence length="454" mass="53553">MFACHNSDTSTNPTESYLHDLPLYKYYPEGNFSLKELESICMQRTEVLLFVERIYVETGIKRTAQQCKAILINELKRKGYNLFIKIINGPSKELGSDVKVMDEVLHLRKQDHISHFMLRAVFSIHERKWFHIQELRLFYWRLYTSTIEEMKEFFNVNKLKTHDISEEDKEELQEYIKLNNLVNQPFYKVPFTFVIDLVETHKVFLKNGMAFVPERELAGLCFGYFKENLAAGLESIPIVAEDAINDPRINRIFNMLTEYINSEKDTMKKYNGPSLSELDDVSKKSYPLCMRIIHEILRKDHHLKHGERKQYSLFLKGIGVTADDAMELWKQEFTKKTNEATFEREYGYRLRHIYGEGNVQKTYTCYKCSSIINFNIKSTESYGCPFKHLADASLRQKLNEYKFVPEDIEDIVKLSSKKNYTGACKKYYEITHNCNISKTFNSPVNYFFESRMKL</sequence>
<evidence type="ECO:0000256" key="9">
    <source>
        <dbReference type="ARBA" id="ARBA00023014"/>
    </source>
</evidence>
<protein>
    <recommendedName>
        <fullName evidence="3">DNA primase large subunit</fullName>
    </recommendedName>
</protein>